<keyword evidence="2" id="KW-1185">Reference proteome</keyword>
<gene>
    <name evidence="1" type="ORF">PIGHUM_02198</name>
</gene>
<proteinExistence type="predicted"/>
<accession>A0A3P4B2L4</accession>
<dbReference type="EMBL" id="UWPJ01000017">
    <property type="protein sequence ID" value="VCU70131.1"/>
    <property type="molecule type" value="Genomic_DNA"/>
</dbReference>
<evidence type="ECO:0000313" key="1">
    <source>
        <dbReference type="EMBL" id="VCU70131.1"/>
    </source>
</evidence>
<evidence type="ECO:0000313" key="2">
    <source>
        <dbReference type="Proteomes" id="UP000277294"/>
    </source>
</evidence>
<name>A0A3P4B2L4_9BURK</name>
<dbReference type="Proteomes" id="UP000277294">
    <property type="component" value="Unassembled WGS sequence"/>
</dbReference>
<protein>
    <submittedName>
        <fullName evidence="1">Uncharacterized protein</fullName>
    </submittedName>
</protein>
<organism evidence="1 2">
    <name type="scientific">Pigmentiphaga humi</name>
    <dbReference type="NCBI Taxonomy" id="2478468"/>
    <lineage>
        <taxon>Bacteria</taxon>
        <taxon>Pseudomonadati</taxon>
        <taxon>Pseudomonadota</taxon>
        <taxon>Betaproteobacteria</taxon>
        <taxon>Burkholderiales</taxon>
        <taxon>Alcaligenaceae</taxon>
        <taxon>Pigmentiphaga</taxon>
    </lineage>
</organism>
<reference evidence="1 2" key="1">
    <citation type="submission" date="2018-10" db="EMBL/GenBank/DDBJ databases">
        <authorList>
            <person name="Criscuolo A."/>
        </authorList>
    </citation>
    <scope>NUCLEOTIDE SEQUENCE [LARGE SCALE GENOMIC DNA]</scope>
    <source>
        <strain evidence="1">DnA1</strain>
    </source>
</reference>
<sequence length="38" mass="4063">MLSSDNQTDQVAPMEPYEAPAVEALGCWETITGSIIPP</sequence>
<dbReference type="AlphaFoldDB" id="A0A3P4B2L4"/>